<evidence type="ECO:0000256" key="25">
    <source>
        <dbReference type="PIRSR" id="PIRSR634016-3"/>
    </source>
</evidence>
<name>A0A195E7F6_9HYME</name>
<feature type="domain" description="Aminopeptidase N-like N-terminal" evidence="30">
    <location>
        <begin position="38"/>
        <end position="229"/>
    </location>
</feature>
<keyword evidence="7 31" id="KW-0031">Aminopeptidase</keyword>
<evidence type="ECO:0000256" key="4">
    <source>
        <dbReference type="ARBA" id="ARBA00010136"/>
    </source>
</evidence>
<accession>A0A195E7F6</accession>
<dbReference type="PRINTS" id="PR00756">
    <property type="entry name" value="ALADIPTASE"/>
</dbReference>
<evidence type="ECO:0000256" key="13">
    <source>
        <dbReference type="ARBA" id="ARBA00022729"/>
    </source>
</evidence>
<feature type="chain" id="PRO_5008270716" description="glutamyl aminopeptidase" evidence="27">
    <location>
        <begin position="24"/>
        <end position="1324"/>
    </location>
</feature>
<evidence type="ECO:0000256" key="26">
    <source>
        <dbReference type="PIRSR" id="PIRSR634016-4"/>
    </source>
</evidence>
<dbReference type="FunFam" id="1.10.390.10:FF:000013">
    <property type="entry name" value="Aminopeptidase N"/>
    <property type="match status" value="1"/>
</dbReference>
<evidence type="ECO:0000256" key="23">
    <source>
        <dbReference type="ARBA" id="ARBA00023288"/>
    </source>
</evidence>
<feature type="domain" description="Peptidase M1 membrane alanine aminopeptidase" evidence="28">
    <location>
        <begin position="851"/>
        <end position="971"/>
    </location>
</feature>
<feature type="signal peptide" evidence="27">
    <location>
        <begin position="1"/>
        <end position="23"/>
    </location>
</feature>
<feature type="binding site" evidence="25">
    <location>
        <position position="340"/>
    </location>
    <ligand>
        <name>Zn(2+)</name>
        <dbReference type="ChEBI" id="CHEBI:29105"/>
        <note>catalytic</note>
    </ligand>
</feature>
<evidence type="ECO:0000259" key="28">
    <source>
        <dbReference type="Pfam" id="PF01433"/>
    </source>
</evidence>
<dbReference type="GO" id="GO:0098552">
    <property type="term" value="C:side of membrane"/>
    <property type="evidence" value="ECO:0007669"/>
    <property type="project" value="UniProtKB-KW"/>
</dbReference>
<dbReference type="Pfam" id="PF01433">
    <property type="entry name" value="Peptidase_M1"/>
    <property type="match status" value="2"/>
</dbReference>
<dbReference type="InterPro" id="IPR014782">
    <property type="entry name" value="Peptidase_M1_dom"/>
</dbReference>
<evidence type="ECO:0000256" key="15">
    <source>
        <dbReference type="ARBA" id="ARBA00022833"/>
    </source>
</evidence>
<keyword evidence="32" id="KW-1185">Reference proteome</keyword>
<dbReference type="GO" id="GO:0005886">
    <property type="term" value="C:plasma membrane"/>
    <property type="evidence" value="ECO:0007669"/>
    <property type="project" value="UniProtKB-SubCell"/>
</dbReference>
<evidence type="ECO:0000256" key="16">
    <source>
        <dbReference type="ARBA" id="ARBA00022837"/>
    </source>
</evidence>
<comment type="similarity">
    <text evidence="4">Belongs to the peptidase M1 family.</text>
</comment>
<organism evidence="31 32">
    <name type="scientific">Trachymyrmex cornetzi</name>
    <dbReference type="NCBI Taxonomy" id="471704"/>
    <lineage>
        <taxon>Eukaryota</taxon>
        <taxon>Metazoa</taxon>
        <taxon>Ecdysozoa</taxon>
        <taxon>Arthropoda</taxon>
        <taxon>Hexapoda</taxon>
        <taxon>Insecta</taxon>
        <taxon>Pterygota</taxon>
        <taxon>Neoptera</taxon>
        <taxon>Endopterygota</taxon>
        <taxon>Hymenoptera</taxon>
        <taxon>Apocrita</taxon>
        <taxon>Aculeata</taxon>
        <taxon>Formicoidea</taxon>
        <taxon>Formicidae</taxon>
        <taxon>Myrmicinae</taxon>
        <taxon>Trachymyrmex</taxon>
    </lineage>
</organism>
<evidence type="ECO:0000256" key="24">
    <source>
        <dbReference type="PIRSR" id="PIRSR634016-1"/>
    </source>
</evidence>
<dbReference type="InterPro" id="IPR034016">
    <property type="entry name" value="M1_APN-typ"/>
</dbReference>
<comment type="cofactor">
    <cofactor evidence="25">
        <name>Zn(2+)</name>
        <dbReference type="ChEBI" id="CHEBI:29105"/>
    </cofactor>
    <text evidence="25">Binds 1 zinc ion per subunit.</text>
</comment>
<dbReference type="InterPro" id="IPR045357">
    <property type="entry name" value="Aminopeptidase_N-like_N"/>
</dbReference>
<evidence type="ECO:0000256" key="19">
    <source>
        <dbReference type="ARBA" id="ARBA00023049"/>
    </source>
</evidence>
<feature type="active site" description="Proton acceptor" evidence="24">
    <location>
        <position position="337"/>
    </location>
</feature>
<dbReference type="GO" id="GO:0004230">
    <property type="term" value="F:glutamyl aminopeptidase activity"/>
    <property type="evidence" value="ECO:0007669"/>
    <property type="project" value="UniProtKB-EC"/>
</dbReference>
<dbReference type="GO" id="GO:0005737">
    <property type="term" value="C:cytoplasm"/>
    <property type="evidence" value="ECO:0007669"/>
    <property type="project" value="TreeGrafter"/>
</dbReference>
<evidence type="ECO:0000259" key="30">
    <source>
        <dbReference type="Pfam" id="PF17900"/>
    </source>
</evidence>
<dbReference type="EC" id="3.4.11.7" evidence="6"/>
<keyword evidence="12 25" id="KW-0479">Metal-binding</keyword>
<sequence length="1324" mass="156267">MEFLKLLLNLSLHIILVTNSVFCANNGLEIIRLPNNTVPLFYNISLIMNLEENDITFYGESNIKIEIRYASLNSINLHAKALELNTMATTLINDNGTVYKPIKHSSDIEMDILTLNFKNTLSPGFYTLEMKFEGFIRENSFFNSGFMKFPYTYKGQNNIMVATYSEPKGARRMFPCWDEPAFKAIFNISIIHHVKYLALSNMPVVEREFFENNVTCTYFNVSPIMSTYLVEIIVIPMIDFHHLSNDKETINVWCRSLLKSQITFVYNVIEKVMPFLIQYTNSSEKVPKMDHFLIPNFPVDGMEHWGLLTYKESSVIYDANEHPVNKKAEIAKIVTHEIAHQWFGNLVTPSWWSYHWLKEGLASFFHTYIIDKIFDNWRTMESFVIEEFRKSLSVDKGALGPVTLELDSTFDRQNLLSFVVYHKATVLLRMLQNTITDEVFRKGFVIYLAKHEYGSTTPDDLWNAMQTALDESDVPHEHYRIKEVMDTWMNQKSYPEVNVLKNYTTGEVTISQECIYGEETNNKWWVPITFVTQSNPDFSNTVPRYWLRPDRNITFTIDPNDWIIVNIQQTGYYRVNYDMKNWKKISYYLNSVKFTNIHVLNRAQLIDDLFDFVDGRISGFVFVNHIRYLHREVDYVAWYPLLFRVIPWLKNNFLFLADARDVKLMIMALLTDLLRNIEYSEDIGDDLITNKVRLEAIKWSCTIGDWLCKNKMAIKLNQHLADPELYRFPPEHHFMYCIGLMVANRSTWDKMFELYQETDPKKEKFKKMLLNSLTCTDNFDIITNFLNITAFNTSLFHEKEHSLVLKSILDKHLNNDFILEYVLDNFQTIKPKSLTTTAIMKLILRNIFYNEQIDKIFKDWRTMDFFVIENLQNCLRRDNGTLGPVKLELNSTFDKRDLFSIVVYRKAAVILRMLHHTITDEIFRKGVVIYLATHEYGSTTPDDLWNAMQTALDESDVPHEHYRIKEVMDTWMNQKSYPEVNVLKNYITGEITISQKCVYGQEINNKWWIPITFATQSNPDFSNTVPRYWLRPDRNITFTIDPNDWIIVNIQQSGYYRVNYDMKNWDKISSYLKSMEFTNIHVLNRAQLINDLFGFVDGRISGFVFVNLIKYLHREVDYVPWYPLLFEIMPELNKFFFLTEARDIKVDNRVVRLEAIKWACTIGDGFCKNTIAFRLSRHLADPELYRDIYTFPPGHDFMYCIGMMTANRTTWDRILSCAENSDIIINYLNNIFNTSLFHKKDHFFIFLSILDKHSNNNLILDYILKNFETIRPKSSNTIVILKHILQNVFYDEQIDKVYFMILNLHTYCFIDYQIDKALTVARFE</sequence>
<feature type="site" description="Transition state stabilizer" evidence="26">
    <location>
        <position position="421"/>
    </location>
</feature>
<keyword evidence="13 27" id="KW-0732">Signal</keyword>
<gene>
    <name evidence="31" type="ORF">ALC57_06675</name>
</gene>
<dbReference type="InterPro" id="IPR001930">
    <property type="entry name" value="Peptidase_M1"/>
</dbReference>
<evidence type="ECO:0000256" key="2">
    <source>
        <dbReference type="ARBA" id="ARBA00004401"/>
    </source>
</evidence>
<evidence type="ECO:0000313" key="32">
    <source>
        <dbReference type="Proteomes" id="UP000078492"/>
    </source>
</evidence>
<reference evidence="31 32" key="1">
    <citation type="submission" date="2015-09" db="EMBL/GenBank/DDBJ databases">
        <title>Trachymyrmex cornetzi WGS genome.</title>
        <authorList>
            <person name="Nygaard S."/>
            <person name="Hu H."/>
            <person name="Boomsma J."/>
            <person name="Zhang G."/>
        </authorList>
    </citation>
    <scope>NUCLEOTIDE SEQUENCE [LARGE SCALE GENOMIC DNA]</scope>
    <source>
        <strain evidence="31">Tcor2-1</strain>
        <tissue evidence="31">Whole body</tissue>
    </source>
</reference>
<keyword evidence="16" id="KW-0106">Calcium</keyword>
<evidence type="ECO:0000256" key="10">
    <source>
        <dbReference type="ARBA" id="ARBA00022670"/>
    </source>
</evidence>
<keyword evidence="14" id="KW-0378">Hydrolase</keyword>
<evidence type="ECO:0000256" key="17">
    <source>
        <dbReference type="ARBA" id="ARBA00022968"/>
    </source>
</evidence>
<keyword evidence="9" id="KW-0336">GPI-anchor</keyword>
<protein>
    <recommendedName>
        <fullName evidence="6">glutamyl aminopeptidase</fullName>
        <ecNumber evidence="6">3.4.11.7</ecNumber>
    </recommendedName>
</protein>
<dbReference type="GO" id="GO:0070006">
    <property type="term" value="F:metalloaminopeptidase activity"/>
    <property type="evidence" value="ECO:0007669"/>
    <property type="project" value="TreeGrafter"/>
</dbReference>
<keyword evidence="19" id="KW-0482">Metalloprotease</keyword>
<proteinExistence type="inferred from homology"/>
<keyword evidence="11" id="KW-0812">Transmembrane</keyword>
<evidence type="ECO:0000256" key="1">
    <source>
        <dbReference type="ARBA" id="ARBA00001703"/>
    </source>
</evidence>
<dbReference type="InterPro" id="IPR050344">
    <property type="entry name" value="Peptidase_M1_aminopeptidases"/>
</dbReference>
<evidence type="ECO:0000256" key="8">
    <source>
        <dbReference type="ARBA" id="ARBA00022475"/>
    </source>
</evidence>
<comment type="subcellular location">
    <subcellularLocation>
        <location evidence="3">Cell membrane</location>
        <topology evidence="3">Lipid-anchor</topology>
        <topology evidence="3">GPI-anchor</topology>
    </subcellularLocation>
    <subcellularLocation>
        <location evidence="2">Cell membrane</location>
        <topology evidence="2">Single-pass type II membrane protein</topology>
    </subcellularLocation>
</comment>
<dbReference type="InterPro" id="IPR027268">
    <property type="entry name" value="Peptidase_M4/M1_CTD_sf"/>
</dbReference>
<evidence type="ECO:0000256" key="12">
    <source>
        <dbReference type="ARBA" id="ARBA00022723"/>
    </source>
</evidence>
<dbReference type="Gene3D" id="2.60.40.1910">
    <property type="match status" value="2"/>
</dbReference>
<dbReference type="CDD" id="cd09601">
    <property type="entry name" value="M1_APN-Q_like"/>
    <property type="match status" value="1"/>
</dbReference>
<dbReference type="Gene3D" id="1.25.50.20">
    <property type="match status" value="1"/>
</dbReference>
<dbReference type="Proteomes" id="UP000078492">
    <property type="component" value="Unassembled WGS sequence"/>
</dbReference>
<keyword evidence="10" id="KW-0645">Protease</keyword>
<dbReference type="GO" id="GO:0043171">
    <property type="term" value="P:peptide catabolic process"/>
    <property type="evidence" value="ECO:0007669"/>
    <property type="project" value="TreeGrafter"/>
</dbReference>
<dbReference type="PANTHER" id="PTHR11533">
    <property type="entry name" value="PROTEASE M1 ZINC METALLOPROTEASE"/>
    <property type="match status" value="1"/>
</dbReference>
<evidence type="ECO:0000259" key="29">
    <source>
        <dbReference type="Pfam" id="PF11838"/>
    </source>
</evidence>
<feature type="domain" description="Peptidase M1 membrane alanine aminopeptidase" evidence="28">
    <location>
        <begin position="266"/>
        <end position="488"/>
    </location>
</feature>
<keyword evidence="17" id="KW-0735">Signal-anchor</keyword>
<keyword evidence="21" id="KW-1015">Disulfide bond</keyword>
<dbReference type="GO" id="GO:0042277">
    <property type="term" value="F:peptide binding"/>
    <property type="evidence" value="ECO:0007669"/>
    <property type="project" value="TreeGrafter"/>
</dbReference>
<evidence type="ECO:0000256" key="6">
    <source>
        <dbReference type="ARBA" id="ARBA00012567"/>
    </source>
</evidence>
<dbReference type="GO" id="GO:0005615">
    <property type="term" value="C:extracellular space"/>
    <property type="evidence" value="ECO:0007669"/>
    <property type="project" value="TreeGrafter"/>
</dbReference>
<evidence type="ECO:0000256" key="11">
    <source>
        <dbReference type="ARBA" id="ARBA00022692"/>
    </source>
</evidence>
<dbReference type="SUPFAM" id="SSF63737">
    <property type="entry name" value="Leukotriene A4 hydrolase N-terminal domain"/>
    <property type="match status" value="1"/>
</dbReference>
<comment type="subunit">
    <text evidence="5">Homodimer; disulfide-linked.</text>
</comment>
<dbReference type="Gene3D" id="2.60.40.1730">
    <property type="entry name" value="tricorn interacting facor f3 domain"/>
    <property type="match status" value="1"/>
</dbReference>
<evidence type="ECO:0000256" key="3">
    <source>
        <dbReference type="ARBA" id="ARBA00004609"/>
    </source>
</evidence>
<feature type="domain" description="ERAP1-like C-terminal" evidence="29">
    <location>
        <begin position="562"/>
        <end position="845"/>
    </location>
</feature>
<keyword evidence="23" id="KW-0449">Lipoprotein</keyword>
<dbReference type="STRING" id="471704.A0A195E7F6"/>
<dbReference type="Pfam" id="PF11838">
    <property type="entry name" value="ERAP1_C"/>
    <property type="match status" value="2"/>
</dbReference>
<feature type="binding site" evidence="25">
    <location>
        <position position="359"/>
    </location>
    <ligand>
        <name>Zn(2+)</name>
        <dbReference type="ChEBI" id="CHEBI:29105"/>
        <note>catalytic</note>
    </ligand>
</feature>
<evidence type="ECO:0000256" key="5">
    <source>
        <dbReference type="ARBA" id="ARBA00011748"/>
    </source>
</evidence>
<evidence type="ECO:0000256" key="9">
    <source>
        <dbReference type="ARBA" id="ARBA00022622"/>
    </source>
</evidence>
<dbReference type="EMBL" id="KQ979568">
    <property type="protein sequence ID" value="KYN20769.1"/>
    <property type="molecule type" value="Genomic_DNA"/>
</dbReference>
<feature type="domain" description="ERAP1-like C-terminal" evidence="29">
    <location>
        <begin position="1045"/>
        <end position="1125"/>
    </location>
</feature>
<evidence type="ECO:0000256" key="14">
    <source>
        <dbReference type="ARBA" id="ARBA00022801"/>
    </source>
</evidence>
<dbReference type="PANTHER" id="PTHR11533:SF276">
    <property type="entry name" value="GLUTAMYL AMINOPEPTIDASE"/>
    <property type="match status" value="1"/>
</dbReference>
<dbReference type="InterPro" id="IPR024571">
    <property type="entry name" value="ERAP1-like_C_dom"/>
</dbReference>
<comment type="catalytic activity">
    <reaction evidence="1">
        <text>Release of N-terminal glutamate (and to a lesser extent aspartate) from a peptide.</text>
        <dbReference type="EC" id="3.4.11.7"/>
    </reaction>
</comment>
<dbReference type="InterPro" id="IPR042097">
    <property type="entry name" value="Aminopeptidase_N-like_N_sf"/>
</dbReference>
<keyword evidence="20" id="KW-0472">Membrane</keyword>
<evidence type="ECO:0000256" key="20">
    <source>
        <dbReference type="ARBA" id="ARBA00023136"/>
    </source>
</evidence>
<feature type="binding site" evidence="25">
    <location>
        <position position="336"/>
    </location>
    <ligand>
        <name>Zn(2+)</name>
        <dbReference type="ChEBI" id="CHEBI:29105"/>
        <note>catalytic</note>
    </ligand>
</feature>
<dbReference type="Pfam" id="PF17900">
    <property type="entry name" value="Peptidase_M1_N"/>
    <property type="match status" value="1"/>
</dbReference>
<evidence type="ECO:0000256" key="27">
    <source>
        <dbReference type="SAM" id="SignalP"/>
    </source>
</evidence>
<keyword evidence="22" id="KW-0325">Glycoprotein</keyword>
<dbReference type="GO" id="GO:0008270">
    <property type="term" value="F:zinc ion binding"/>
    <property type="evidence" value="ECO:0007669"/>
    <property type="project" value="InterPro"/>
</dbReference>
<dbReference type="Gene3D" id="1.10.390.10">
    <property type="entry name" value="Neutral Protease Domain 2"/>
    <property type="match status" value="2"/>
</dbReference>
<dbReference type="Gene3D" id="1.10.3480.20">
    <property type="match status" value="1"/>
</dbReference>
<evidence type="ECO:0000256" key="18">
    <source>
        <dbReference type="ARBA" id="ARBA00022989"/>
    </source>
</evidence>
<dbReference type="FunFam" id="2.60.40.1910:FF:000008">
    <property type="entry name" value="Aminopeptidase"/>
    <property type="match status" value="2"/>
</dbReference>
<evidence type="ECO:0000256" key="21">
    <source>
        <dbReference type="ARBA" id="ARBA00023157"/>
    </source>
</evidence>
<evidence type="ECO:0000256" key="22">
    <source>
        <dbReference type="ARBA" id="ARBA00023180"/>
    </source>
</evidence>
<keyword evidence="8" id="KW-1003">Cell membrane</keyword>
<keyword evidence="15 25" id="KW-0862">Zinc</keyword>
<evidence type="ECO:0000256" key="7">
    <source>
        <dbReference type="ARBA" id="ARBA00022438"/>
    </source>
</evidence>
<evidence type="ECO:0000313" key="31">
    <source>
        <dbReference type="EMBL" id="KYN20769.1"/>
    </source>
</evidence>
<dbReference type="SUPFAM" id="SSF55486">
    <property type="entry name" value="Metalloproteases ('zincins'), catalytic domain"/>
    <property type="match status" value="2"/>
</dbReference>
<keyword evidence="18" id="KW-1133">Transmembrane helix</keyword>
<dbReference type="GO" id="GO:0006508">
    <property type="term" value="P:proteolysis"/>
    <property type="evidence" value="ECO:0007669"/>
    <property type="project" value="UniProtKB-KW"/>
</dbReference>